<dbReference type="EMBL" id="PPSL01000001">
    <property type="protein sequence ID" value="PQJ12808.1"/>
    <property type="molecule type" value="Genomic_DNA"/>
</dbReference>
<dbReference type="RefSeq" id="WP_105037692.1">
    <property type="nucleotide sequence ID" value="NZ_PPSL01000001.1"/>
</dbReference>
<dbReference type="OrthoDB" id="1453359at2"/>
<accession>A0A2S7T1K2</accession>
<dbReference type="Proteomes" id="UP000239872">
    <property type="component" value="Unassembled WGS sequence"/>
</dbReference>
<proteinExistence type="predicted"/>
<evidence type="ECO:0000313" key="2">
    <source>
        <dbReference type="Proteomes" id="UP000239872"/>
    </source>
</evidence>
<evidence type="ECO:0000313" key="1">
    <source>
        <dbReference type="EMBL" id="PQJ12808.1"/>
    </source>
</evidence>
<name>A0A2S7T1K2_9BACT</name>
<dbReference type="AlphaFoldDB" id="A0A2S7T1K2"/>
<sequence>MAKDITLGKTGFYNSKSDKLVFPVTNPYVFFVSNALQLHYGNRNDYELFRKNIANPQEFNRHAILHGESFQFGTERNAIKAILLFDFVREIYCANIDYDWL</sequence>
<organism evidence="1 2">
    <name type="scientific">Flavipsychrobacter stenotrophus</name>
    <dbReference type="NCBI Taxonomy" id="2077091"/>
    <lineage>
        <taxon>Bacteria</taxon>
        <taxon>Pseudomonadati</taxon>
        <taxon>Bacteroidota</taxon>
        <taxon>Chitinophagia</taxon>
        <taxon>Chitinophagales</taxon>
        <taxon>Chitinophagaceae</taxon>
        <taxon>Flavipsychrobacter</taxon>
    </lineage>
</organism>
<keyword evidence="2" id="KW-1185">Reference proteome</keyword>
<reference evidence="1 2" key="1">
    <citation type="submission" date="2018-01" db="EMBL/GenBank/DDBJ databases">
        <title>A novel member of the phylum Bacteroidetes isolated from glacier ice.</title>
        <authorList>
            <person name="Liu Q."/>
            <person name="Xin Y.-H."/>
        </authorList>
    </citation>
    <scope>NUCLEOTIDE SEQUENCE [LARGE SCALE GENOMIC DNA]</scope>
    <source>
        <strain evidence="1 2">RB1R16</strain>
    </source>
</reference>
<gene>
    <name evidence="1" type="ORF">CJD36_003425</name>
</gene>
<comment type="caution">
    <text evidence="1">The sequence shown here is derived from an EMBL/GenBank/DDBJ whole genome shotgun (WGS) entry which is preliminary data.</text>
</comment>
<protein>
    <submittedName>
        <fullName evidence="1">Uncharacterized protein</fullName>
    </submittedName>
</protein>